<dbReference type="Pfam" id="PF00072">
    <property type="entry name" value="Response_reg"/>
    <property type="match status" value="1"/>
</dbReference>
<evidence type="ECO:0000313" key="11">
    <source>
        <dbReference type="EMBL" id="SEG90939.1"/>
    </source>
</evidence>
<proteinExistence type="predicted"/>
<dbReference type="InterPro" id="IPR036388">
    <property type="entry name" value="WH-like_DNA-bd_sf"/>
</dbReference>
<keyword evidence="3" id="KW-0902">Two-component regulatory system</keyword>
<dbReference type="SUPFAM" id="SSF46894">
    <property type="entry name" value="C-terminal effector domain of the bipartite response regulators"/>
    <property type="match status" value="1"/>
</dbReference>
<dbReference type="InterPro" id="IPR001789">
    <property type="entry name" value="Sig_transdc_resp-reg_receiver"/>
</dbReference>
<reference evidence="11 12" key="1">
    <citation type="submission" date="2016-10" db="EMBL/GenBank/DDBJ databases">
        <authorList>
            <person name="de Groot N.N."/>
        </authorList>
    </citation>
    <scope>NUCLEOTIDE SEQUENCE [LARGE SCALE GENOMIC DNA]</scope>
    <source>
        <strain evidence="11 12">CGMCC 4.7037</strain>
    </source>
</reference>
<organism evidence="11 12">
    <name type="scientific">Nonomuraea solani</name>
    <dbReference type="NCBI Taxonomy" id="1144553"/>
    <lineage>
        <taxon>Bacteria</taxon>
        <taxon>Bacillati</taxon>
        <taxon>Actinomycetota</taxon>
        <taxon>Actinomycetes</taxon>
        <taxon>Streptosporangiales</taxon>
        <taxon>Streptosporangiaceae</taxon>
        <taxon>Nonomuraea</taxon>
    </lineage>
</organism>
<feature type="DNA-binding region" description="OmpR/PhoB-type" evidence="8">
    <location>
        <begin position="135"/>
        <end position="228"/>
    </location>
</feature>
<dbReference type="PROSITE" id="PS50110">
    <property type="entry name" value="RESPONSE_REGULATORY"/>
    <property type="match status" value="1"/>
</dbReference>
<dbReference type="Proteomes" id="UP000236732">
    <property type="component" value="Unassembled WGS sequence"/>
</dbReference>
<comment type="subcellular location">
    <subcellularLocation>
        <location evidence="1">Cytoplasm</location>
    </subcellularLocation>
</comment>
<dbReference type="GO" id="GO:0000976">
    <property type="term" value="F:transcription cis-regulatory region binding"/>
    <property type="evidence" value="ECO:0007669"/>
    <property type="project" value="TreeGrafter"/>
</dbReference>
<dbReference type="CDD" id="cd00383">
    <property type="entry name" value="trans_reg_C"/>
    <property type="match status" value="1"/>
</dbReference>
<dbReference type="RefSeq" id="WP_235030381.1">
    <property type="nucleotide sequence ID" value="NZ_FNVT01000007.1"/>
</dbReference>
<dbReference type="GO" id="GO:0000156">
    <property type="term" value="F:phosphorelay response regulator activity"/>
    <property type="evidence" value="ECO:0007669"/>
    <property type="project" value="TreeGrafter"/>
</dbReference>
<dbReference type="GO" id="GO:0006355">
    <property type="term" value="P:regulation of DNA-templated transcription"/>
    <property type="evidence" value="ECO:0007669"/>
    <property type="project" value="InterPro"/>
</dbReference>
<evidence type="ECO:0000256" key="2">
    <source>
        <dbReference type="ARBA" id="ARBA00022553"/>
    </source>
</evidence>
<dbReference type="Gene3D" id="3.40.50.2300">
    <property type="match status" value="1"/>
</dbReference>
<name>A0A1H6E0P2_9ACTN</name>
<evidence type="ECO:0000259" key="9">
    <source>
        <dbReference type="PROSITE" id="PS50110"/>
    </source>
</evidence>
<dbReference type="InterPro" id="IPR001867">
    <property type="entry name" value="OmpR/PhoB-type_DNA-bd"/>
</dbReference>
<dbReference type="PANTHER" id="PTHR48111">
    <property type="entry name" value="REGULATOR OF RPOS"/>
    <property type="match status" value="1"/>
</dbReference>
<accession>A0A1H6E0P2</accession>
<evidence type="ECO:0000256" key="5">
    <source>
        <dbReference type="ARBA" id="ARBA00023125"/>
    </source>
</evidence>
<dbReference type="PANTHER" id="PTHR48111:SF22">
    <property type="entry name" value="REGULATOR OF RPOS"/>
    <property type="match status" value="1"/>
</dbReference>
<evidence type="ECO:0000256" key="6">
    <source>
        <dbReference type="ARBA" id="ARBA00023163"/>
    </source>
</evidence>
<keyword evidence="5 8" id="KW-0238">DNA-binding</keyword>
<feature type="domain" description="Response regulatory" evidence="9">
    <location>
        <begin position="14"/>
        <end position="128"/>
    </location>
</feature>
<evidence type="ECO:0000256" key="1">
    <source>
        <dbReference type="ARBA" id="ARBA00004496"/>
    </source>
</evidence>
<evidence type="ECO:0000256" key="8">
    <source>
        <dbReference type="PROSITE-ProRule" id="PRU01091"/>
    </source>
</evidence>
<feature type="modified residue" description="4-aspartylphosphate" evidence="7">
    <location>
        <position position="63"/>
    </location>
</feature>
<dbReference type="Pfam" id="PF00486">
    <property type="entry name" value="Trans_reg_C"/>
    <property type="match status" value="1"/>
</dbReference>
<keyword evidence="6" id="KW-0804">Transcription</keyword>
<dbReference type="AlphaFoldDB" id="A0A1H6E0P2"/>
<dbReference type="Gene3D" id="6.10.250.690">
    <property type="match status" value="1"/>
</dbReference>
<dbReference type="SMART" id="SM00448">
    <property type="entry name" value="REC"/>
    <property type="match status" value="1"/>
</dbReference>
<dbReference type="GO" id="GO:0005829">
    <property type="term" value="C:cytosol"/>
    <property type="evidence" value="ECO:0007669"/>
    <property type="project" value="TreeGrafter"/>
</dbReference>
<dbReference type="GO" id="GO:0032993">
    <property type="term" value="C:protein-DNA complex"/>
    <property type="evidence" value="ECO:0007669"/>
    <property type="project" value="TreeGrafter"/>
</dbReference>
<dbReference type="SUPFAM" id="SSF52172">
    <property type="entry name" value="CheY-like"/>
    <property type="match status" value="1"/>
</dbReference>
<protein>
    <submittedName>
        <fullName evidence="11">Two-component system, OmpR family, response regulator QseB</fullName>
    </submittedName>
</protein>
<evidence type="ECO:0000256" key="3">
    <source>
        <dbReference type="ARBA" id="ARBA00023012"/>
    </source>
</evidence>
<evidence type="ECO:0000256" key="7">
    <source>
        <dbReference type="PROSITE-ProRule" id="PRU00169"/>
    </source>
</evidence>
<keyword evidence="4" id="KW-0805">Transcription regulation</keyword>
<dbReference type="InterPro" id="IPR011006">
    <property type="entry name" value="CheY-like_superfamily"/>
</dbReference>
<dbReference type="SMART" id="SM00862">
    <property type="entry name" value="Trans_reg_C"/>
    <property type="match status" value="1"/>
</dbReference>
<keyword evidence="2 7" id="KW-0597">Phosphoprotein</keyword>
<keyword evidence="12" id="KW-1185">Reference proteome</keyword>
<dbReference type="PROSITE" id="PS51755">
    <property type="entry name" value="OMPR_PHOB"/>
    <property type="match status" value="1"/>
</dbReference>
<evidence type="ECO:0000259" key="10">
    <source>
        <dbReference type="PROSITE" id="PS51755"/>
    </source>
</evidence>
<sequence>MAGTSGTAALPSRRLLLVEDDRELGHMLVGLFTEQGYTVDLALEGQTGLHLGLSRAYDVLIVDRGLPALDGIDLLRRLRRQAVTVPVLVLTAFGSVSDRVAGLDAGAEDYLVKPFEIEELLARVRALHRRNLDQARLLPLGAGWLDADSHLVRLPTGEQVALSGQECRLLSALAARPRQVHTRRSLRQRVFDGANKESIVDTYVYYLRNKLGPGVVCTVRGVGYRLGRL</sequence>
<dbReference type="InterPro" id="IPR016032">
    <property type="entry name" value="Sig_transdc_resp-reg_C-effctor"/>
</dbReference>
<evidence type="ECO:0000256" key="4">
    <source>
        <dbReference type="ARBA" id="ARBA00023015"/>
    </source>
</evidence>
<feature type="domain" description="OmpR/PhoB-type" evidence="10">
    <location>
        <begin position="135"/>
        <end position="228"/>
    </location>
</feature>
<dbReference type="InterPro" id="IPR039420">
    <property type="entry name" value="WalR-like"/>
</dbReference>
<dbReference type="Gene3D" id="1.10.10.10">
    <property type="entry name" value="Winged helix-like DNA-binding domain superfamily/Winged helix DNA-binding domain"/>
    <property type="match status" value="1"/>
</dbReference>
<dbReference type="EMBL" id="FNVT01000007">
    <property type="protein sequence ID" value="SEG90939.1"/>
    <property type="molecule type" value="Genomic_DNA"/>
</dbReference>
<evidence type="ECO:0000313" key="12">
    <source>
        <dbReference type="Proteomes" id="UP000236732"/>
    </source>
</evidence>
<gene>
    <name evidence="11" type="ORF">SAMN05444920_107153</name>
</gene>